<dbReference type="PANTHER" id="PTHR43460:SF1">
    <property type="entry name" value="METHYLTRANSFERASE TYPE 11 DOMAIN-CONTAINING PROTEIN"/>
    <property type="match status" value="1"/>
</dbReference>
<dbReference type="CDD" id="cd02440">
    <property type="entry name" value="AdoMet_MTases"/>
    <property type="match status" value="1"/>
</dbReference>
<accession>A0ABS4K7I9</accession>
<feature type="domain" description="Methyltransferase type 11" evidence="1">
    <location>
        <begin position="54"/>
        <end position="140"/>
    </location>
</feature>
<dbReference type="InterPro" id="IPR029063">
    <property type="entry name" value="SAM-dependent_MTases_sf"/>
</dbReference>
<proteinExistence type="predicted"/>
<dbReference type="Proteomes" id="UP001519308">
    <property type="component" value="Unassembled WGS sequence"/>
</dbReference>
<dbReference type="RefSeq" id="WP_021283096.1">
    <property type="nucleotide sequence ID" value="NZ_JAGGLL010000036.1"/>
</dbReference>
<keyword evidence="2" id="KW-0489">Methyltransferase</keyword>
<dbReference type="EMBL" id="JAGGLL010000036">
    <property type="protein sequence ID" value="MBP2023740.1"/>
    <property type="molecule type" value="Genomic_DNA"/>
</dbReference>
<sequence length="256" mass="30190">MNYIKLKEYWIREEQHSFKGWDFSYIDDRTSEEALPWDYDKIVRKYLKPNSKLLDMGTGGGEYLLTLNHPYYNTFATEAYPPNFQLCKNTLKPLGIDIRQVFDDSYLPFEDEMFHIIINRHEAFDISEVYRILKPNGVFITQQVGGLNNKELSRFLLSEFKEDISSDHTLKSNVELLKNKGFAILKSHEHFPKLKFFDVGALVYFAKIIQWEFPNFSVKSCFKQLCDLQQLVEKQGFIESTEHRFVIVAQKLEGRN</sequence>
<evidence type="ECO:0000259" key="1">
    <source>
        <dbReference type="Pfam" id="PF08241"/>
    </source>
</evidence>
<gene>
    <name evidence="2" type="ORF">J2Z44_003582</name>
</gene>
<dbReference type="Pfam" id="PF08241">
    <property type="entry name" value="Methyltransf_11"/>
    <property type="match status" value="1"/>
</dbReference>
<organism evidence="2 3">
    <name type="scientific">Clostridium punense</name>
    <dbReference type="NCBI Taxonomy" id="1054297"/>
    <lineage>
        <taxon>Bacteria</taxon>
        <taxon>Bacillati</taxon>
        <taxon>Bacillota</taxon>
        <taxon>Clostridia</taxon>
        <taxon>Eubacteriales</taxon>
        <taxon>Clostridiaceae</taxon>
        <taxon>Clostridium</taxon>
    </lineage>
</organism>
<keyword evidence="2" id="KW-0808">Transferase</keyword>
<dbReference type="GO" id="GO:0032259">
    <property type="term" value="P:methylation"/>
    <property type="evidence" value="ECO:0007669"/>
    <property type="project" value="UniProtKB-KW"/>
</dbReference>
<reference evidence="2 3" key="1">
    <citation type="submission" date="2021-03" db="EMBL/GenBank/DDBJ databases">
        <title>Genomic Encyclopedia of Type Strains, Phase IV (KMG-IV): sequencing the most valuable type-strain genomes for metagenomic binning, comparative biology and taxonomic classification.</title>
        <authorList>
            <person name="Goeker M."/>
        </authorList>
    </citation>
    <scope>NUCLEOTIDE SEQUENCE [LARGE SCALE GENOMIC DNA]</scope>
    <source>
        <strain evidence="2 3">DSM 28650</strain>
    </source>
</reference>
<protein>
    <submittedName>
        <fullName evidence="2">SAM-dependent methyltransferase</fullName>
    </submittedName>
</protein>
<dbReference type="GO" id="GO:0008168">
    <property type="term" value="F:methyltransferase activity"/>
    <property type="evidence" value="ECO:0007669"/>
    <property type="project" value="UniProtKB-KW"/>
</dbReference>
<dbReference type="InterPro" id="IPR052939">
    <property type="entry name" value="23S_rRNA_MeTrnsfrase_RlmA"/>
</dbReference>
<dbReference type="SUPFAM" id="SSF53335">
    <property type="entry name" value="S-adenosyl-L-methionine-dependent methyltransferases"/>
    <property type="match status" value="1"/>
</dbReference>
<dbReference type="PANTHER" id="PTHR43460">
    <property type="entry name" value="METHYLTRANSFERASE"/>
    <property type="match status" value="1"/>
</dbReference>
<comment type="caution">
    <text evidence="2">The sequence shown here is derived from an EMBL/GenBank/DDBJ whole genome shotgun (WGS) entry which is preliminary data.</text>
</comment>
<dbReference type="Gene3D" id="3.40.50.150">
    <property type="entry name" value="Vaccinia Virus protein VP39"/>
    <property type="match status" value="1"/>
</dbReference>
<evidence type="ECO:0000313" key="2">
    <source>
        <dbReference type="EMBL" id="MBP2023740.1"/>
    </source>
</evidence>
<keyword evidence="3" id="KW-1185">Reference proteome</keyword>
<dbReference type="InterPro" id="IPR013216">
    <property type="entry name" value="Methyltransf_11"/>
</dbReference>
<name>A0ABS4K7I9_9CLOT</name>
<evidence type="ECO:0000313" key="3">
    <source>
        <dbReference type="Proteomes" id="UP001519308"/>
    </source>
</evidence>